<protein>
    <submittedName>
        <fullName evidence="1">Uncharacterized protein</fullName>
    </submittedName>
</protein>
<keyword evidence="2" id="KW-1185">Reference proteome</keyword>
<proteinExistence type="predicted"/>
<reference evidence="1 2" key="1">
    <citation type="submission" date="2020-06" db="EMBL/GenBank/DDBJ databases">
        <authorList>
            <person name="Li R."/>
            <person name="Bekaert M."/>
        </authorList>
    </citation>
    <scope>NUCLEOTIDE SEQUENCE [LARGE SCALE GENOMIC DNA]</scope>
    <source>
        <strain evidence="2">wild</strain>
    </source>
</reference>
<dbReference type="AlphaFoldDB" id="A0A6J8AFS5"/>
<gene>
    <name evidence="1" type="ORF">MCOR_6293</name>
</gene>
<sequence length="349" mass="39281">MQFLQTGWSQSIRMLNFASEKAKHDFGPYASEIYEGRQSMQNKQNKSTCETSIEATNKTLPTLNENETVNETSVKPSHTMHPTHKPSEHIKDNINLIIGASNATRLGDFQHNVVNASISGATLDDIDMCINVCHEKLDYVDIAGEFCRSCITVRSLFDISDVSGVHKSPEGKDKMCALLTNFFTKSNAPTSVLETLVIERKRSVIDRSDSRTTPSSADKVNHHPNKTLLVEVNILRSSGQCSGVEGKSSCDPKHTSKAICSDKEVQIMWKRIKKNDQTYPKNLFKEDILKSKTICVDGEVDEVFPARIYKTDAREFYRIRAEKKCSKLLISLLETPIFYKMHCDDCSLC</sequence>
<evidence type="ECO:0000313" key="1">
    <source>
        <dbReference type="EMBL" id="CAC5365745.1"/>
    </source>
</evidence>
<dbReference type="Proteomes" id="UP000507470">
    <property type="component" value="Unassembled WGS sequence"/>
</dbReference>
<name>A0A6J8AFS5_MYTCO</name>
<dbReference type="EMBL" id="CACVKT020001182">
    <property type="protein sequence ID" value="CAC5365745.1"/>
    <property type="molecule type" value="Genomic_DNA"/>
</dbReference>
<accession>A0A6J8AFS5</accession>
<organism evidence="1 2">
    <name type="scientific">Mytilus coruscus</name>
    <name type="common">Sea mussel</name>
    <dbReference type="NCBI Taxonomy" id="42192"/>
    <lineage>
        <taxon>Eukaryota</taxon>
        <taxon>Metazoa</taxon>
        <taxon>Spiralia</taxon>
        <taxon>Lophotrochozoa</taxon>
        <taxon>Mollusca</taxon>
        <taxon>Bivalvia</taxon>
        <taxon>Autobranchia</taxon>
        <taxon>Pteriomorphia</taxon>
        <taxon>Mytilida</taxon>
        <taxon>Mytiloidea</taxon>
        <taxon>Mytilidae</taxon>
        <taxon>Mytilinae</taxon>
        <taxon>Mytilus</taxon>
    </lineage>
</organism>
<evidence type="ECO:0000313" key="2">
    <source>
        <dbReference type="Proteomes" id="UP000507470"/>
    </source>
</evidence>